<dbReference type="SUPFAM" id="SSF55729">
    <property type="entry name" value="Acyl-CoA N-acyltransferases (Nat)"/>
    <property type="match status" value="1"/>
</dbReference>
<reference evidence="1" key="1">
    <citation type="submission" date="2018-06" db="EMBL/GenBank/DDBJ databases">
        <authorList>
            <person name="Zhirakovskaya E."/>
        </authorList>
    </citation>
    <scope>NUCLEOTIDE SEQUENCE</scope>
</reference>
<dbReference type="PANTHER" id="PTHR47017:SF1">
    <property type="entry name" value="ACYL-COA"/>
    <property type="match status" value="1"/>
</dbReference>
<organism evidence="1">
    <name type="scientific">hydrothermal vent metagenome</name>
    <dbReference type="NCBI Taxonomy" id="652676"/>
    <lineage>
        <taxon>unclassified sequences</taxon>
        <taxon>metagenomes</taxon>
        <taxon>ecological metagenomes</taxon>
    </lineage>
</organism>
<proteinExistence type="predicted"/>
<sequence>MTIYQTRIIDSLGQILEKDWNDCCYNDVTGHNPFLSHQFLMALEESGCATAEKGWLAQHILIFKGHSLVGVLPLYLKSHSQGEYVFDQAWANAYHHAGGEYYPKLQSAIPFTPVTTSKLNVRPGENIADIQTGMLEAARSLAESRALSSLHITFAEKPEWQLMAKYGFLERLDQQFHWINEGYGTFDDFLDALSSRKRKNIRKERRQAVVNDIEIEILCGKDITKDHWDSYFSFYLDTGQRKWGRPYLNRKFFSLIGERLSDKIILIMARRGDRYVAGALNFLGDDTLYGRYWGAIEDHRYLHFEICYYQAIDYAIRHGLKKVEAGAQGEHKLARGYLPVTTYSAHWIRNPSFRTAVADYLIHERDAVKENQKIYARFAPFKK</sequence>
<dbReference type="InterPro" id="IPR016181">
    <property type="entry name" value="Acyl_CoA_acyltransferase"/>
</dbReference>
<name>A0A3B0SZ16_9ZZZZ</name>
<dbReference type="Gene3D" id="3.40.630.30">
    <property type="match status" value="1"/>
</dbReference>
<evidence type="ECO:0008006" key="2">
    <source>
        <dbReference type="Google" id="ProtNLM"/>
    </source>
</evidence>
<accession>A0A3B0SZ16</accession>
<dbReference type="EMBL" id="UOEJ01000236">
    <property type="protein sequence ID" value="VAW06337.1"/>
    <property type="molecule type" value="Genomic_DNA"/>
</dbReference>
<evidence type="ECO:0000313" key="1">
    <source>
        <dbReference type="EMBL" id="VAW06337.1"/>
    </source>
</evidence>
<dbReference type="AlphaFoldDB" id="A0A3B0SZ16"/>
<dbReference type="InterPro" id="IPR007434">
    <property type="entry name" value="FemAB-like"/>
</dbReference>
<dbReference type="Pfam" id="PF04339">
    <property type="entry name" value="FemAB_like"/>
    <property type="match status" value="1"/>
</dbReference>
<gene>
    <name evidence="1" type="ORF">MNBD_ALPHA01-1673</name>
</gene>
<protein>
    <recommendedName>
        <fullName evidence="2">COGs COG3146</fullName>
    </recommendedName>
</protein>
<dbReference type="PANTHER" id="PTHR47017">
    <property type="entry name" value="ACYL-COA"/>
    <property type="match status" value="1"/>
</dbReference>